<organism evidence="24 25">
    <name type="scientific">Roseburia intestinalis</name>
    <dbReference type="NCBI Taxonomy" id="166486"/>
    <lineage>
        <taxon>Bacteria</taxon>
        <taxon>Bacillati</taxon>
        <taxon>Bacillota</taxon>
        <taxon>Clostridia</taxon>
        <taxon>Lachnospirales</taxon>
        <taxon>Lachnospiraceae</taxon>
        <taxon>Roseburia</taxon>
    </lineage>
</organism>
<comment type="cofactor">
    <cofactor evidence="3">
        <name>methylcob(III)alamin</name>
        <dbReference type="ChEBI" id="CHEBI:28115"/>
    </cofactor>
</comment>
<keyword evidence="15" id="KW-0486">Methionine biosynthesis</keyword>
<comment type="pathway">
    <text evidence="4">Amino-acid biosynthesis; L-methionine biosynthesis via de novo pathway; L-methionine from L-homocysteine (MetH route): step 1/1.</text>
</comment>
<evidence type="ECO:0000313" key="25">
    <source>
        <dbReference type="Proteomes" id="UP000283513"/>
    </source>
</evidence>
<dbReference type="InterPro" id="IPR036594">
    <property type="entry name" value="Meth_synthase_dom"/>
</dbReference>
<protein>
    <recommendedName>
        <fullName evidence="7">Methionine synthase</fullName>
        <ecNumber evidence="6">2.1.1.13</ecNumber>
    </recommendedName>
    <alternativeName>
        <fullName evidence="18">5-methyltetrahydrofolate--homocysteine methyltransferase</fullName>
    </alternativeName>
</protein>
<dbReference type="InterPro" id="IPR000489">
    <property type="entry name" value="Pterin-binding_dom"/>
</dbReference>
<evidence type="ECO:0000256" key="1">
    <source>
        <dbReference type="ARBA" id="ARBA00001700"/>
    </source>
</evidence>
<dbReference type="GO" id="GO:0046653">
    <property type="term" value="P:tetrahydrofolate metabolic process"/>
    <property type="evidence" value="ECO:0007669"/>
    <property type="project" value="TreeGrafter"/>
</dbReference>
<keyword evidence="10" id="KW-0846">Cobalamin</keyword>
<keyword evidence="12" id="KW-0949">S-adenosyl-L-methionine</keyword>
<comment type="caution">
    <text evidence="24">The sequence shown here is derived from an EMBL/GenBank/DDBJ whole genome shotgun (WGS) entry which is preliminary data.</text>
</comment>
<evidence type="ECO:0000259" key="23">
    <source>
        <dbReference type="PROSITE" id="PS51337"/>
    </source>
</evidence>
<keyword evidence="11 19" id="KW-0808">Transferase</keyword>
<dbReference type="SUPFAM" id="SSF47644">
    <property type="entry name" value="Methionine synthase domain"/>
    <property type="match status" value="1"/>
</dbReference>
<dbReference type="Gene3D" id="3.20.20.330">
    <property type="entry name" value="Homocysteine-binding-like domain"/>
    <property type="match status" value="1"/>
</dbReference>
<feature type="domain" description="Pterin-binding" evidence="21">
    <location>
        <begin position="320"/>
        <end position="564"/>
    </location>
</feature>
<dbReference type="GO" id="GO:0032259">
    <property type="term" value="P:methylation"/>
    <property type="evidence" value="ECO:0007669"/>
    <property type="project" value="UniProtKB-KW"/>
</dbReference>
<dbReference type="SUPFAM" id="SSF52242">
    <property type="entry name" value="Cobalamin (vitamin B12)-binding domain"/>
    <property type="match status" value="1"/>
</dbReference>
<dbReference type="InterPro" id="IPR011005">
    <property type="entry name" value="Dihydropteroate_synth-like_sf"/>
</dbReference>
<evidence type="ECO:0000256" key="16">
    <source>
        <dbReference type="ARBA" id="ARBA00023285"/>
    </source>
</evidence>
<feature type="domain" description="B12-binding" evidence="22">
    <location>
        <begin position="696"/>
        <end position="816"/>
    </location>
</feature>
<dbReference type="Pfam" id="PF00809">
    <property type="entry name" value="Pterin_bind"/>
    <property type="match status" value="1"/>
</dbReference>
<evidence type="ECO:0000313" key="24">
    <source>
        <dbReference type="EMBL" id="RHC14105.1"/>
    </source>
</evidence>
<dbReference type="CDD" id="cd00945">
    <property type="entry name" value="Aldolase_Class_I"/>
    <property type="match status" value="1"/>
</dbReference>
<dbReference type="Pfam" id="PF02310">
    <property type="entry name" value="B12-binding"/>
    <property type="match status" value="1"/>
</dbReference>
<feature type="domain" description="Hcy-binding" evidence="20">
    <location>
        <begin position="3"/>
        <end position="289"/>
    </location>
</feature>
<gene>
    <name evidence="24" type="ORF">DW856_15995</name>
</gene>
<dbReference type="Pfam" id="PF02574">
    <property type="entry name" value="S-methyl_trans"/>
    <property type="match status" value="1"/>
</dbReference>
<keyword evidence="13 19" id="KW-0479">Metal-binding</keyword>
<evidence type="ECO:0000256" key="17">
    <source>
        <dbReference type="ARBA" id="ARBA00025552"/>
    </source>
</evidence>
<evidence type="ECO:0000259" key="21">
    <source>
        <dbReference type="PROSITE" id="PS50972"/>
    </source>
</evidence>
<dbReference type="InterPro" id="IPR017215">
    <property type="entry name" value="MetH_bac"/>
</dbReference>
<dbReference type="UniPathway" id="UPA00051">
    <property type="reaction ID" value="UER00081"/>
</dbReference>
<dbReference type="InterPro" id="IPR003759">
    <property type="entry name" value="Cbl-bd_cap"/>
</dbReference>
<evidence type="ECO:0000259" key="20">
    <source>
        <dbReference type="PROSITE" id="PS50970"/>
    </source>
</evidence>
<proteinExistence type="inferred from homology"/>
<comment type="cofactor">
    <cofactor evidence="2 19">
        <name>Zn(2+)</name>
        <dbReference type="ChEBI" id="CHEBI:29105"/>
    </cofactor>
</comment>
<evidence type="ECO:0000256" key="14">
    <source>
        <dbReference type="ARBA" id="ARBA00022833"/>
    </source>
</evidence>
<comment type="similarity">
    <text evidence="5">Belongs to the vitamin-B12 dependent methionine synthase family.</text>
</comment>
<dbReference type="Gene3D" id="3.20.20.20">
    <property type="entry name" value="Dihydropteroate synthase-like"/>
    <property type="match status" value="1"/>
</dbReference>
<dbReference type="PROSITE" id="PS51337">
    <property type="entry name" value="B12_BINDING_NTER"/>
    <property type="match status" value="1"/>
</dbReference>
<keyword evidence="14 19" id="KW-0862">Zinc</keyword>
<dbReference type="SMART" id="SM01018">
    <property type="entry name" value="B12-binding_2"/>
    <property type="match status" value="1"/>
</dbReference>
<evidence type="ECO:0000256" key="3">
    <source>
        <dbReference type="ARBA" id="ARBA00001956"/>
    </source>
</evidence>
<dbReference type="Gene3D" id="3.40.50.280">
    <property type="entry name" value="Cobalamin-binding domain"/>
    <property type="match status" value="1"/>
</dbReference>
<dbReference type="PANTHER" id="PTHR45833:SF1">
    <property type="entry name" value="METHIONINE SYNTHASE"/>
    <property type="match status" value="1"/>
</dbReference>
<dbReference type="GO" id="GO:0008705">
    <property type="term" value="F:methionine synthase activity"/>
    <property type="evidence" value="ECO:0007669"/>
    <property type="project" value="UniProtKB-EC"/>
</dbReference>
<dbReference type="GO" id="GO:0005829">
    <property type="term" value="C:cytosol"/>
    <property type="evidence" value="ECO:0007669"/>
    <property type="project" value="TreeGrafter"/>
</dbReference>
<dbReference type="PIRSF" id="PIRSF037472">
    <property type="entry name" value="DHPS_mtfrase"/>
    <property type="match status" value="1"/>
</dbReference>
<dbReference type="RefSeq" id="WP_118598873.1">
    <property type="nucleotide sequence ID" value="NZ_JBGKEX010000003.1"/>
</dbReference>
<dbReference type="GO" id="GO:0050667">
    <property type="term" value="P:homocysteine metabolic process"/>
    <property type="evidence" value="ECO:0007669"/>
    <property type="project" value="TreeGrafter"/>
</dbReference>
<keyword evidence="9" id="KW-0028">Amino-acid biosynthesis</keyword>
<dbReference type="CDD" id="cd02070">
    <property type="entry name" value="corrinoid_protein_B12-BD"/>
    <property type="match status" value="1"/>
</dbReference>
<dbReference type="SUPFAM" id="SSF51717">
    <property type="entry name" value="Dihydropteroate synthetase-like"/>
    <property type="match status" value="1"/>
</dbReference>
<evidence type="ECO:0000256" key="6">
    <source>
        <dbReference type="ARBA" id="ARBA00012032"/>
    </source>
</evidence>
<keyword evidence="16" id="KW-0170">Cobalt</keyword>
<evidence type="ECO:0000256" key="12">
    <source>
        <dbReference type="ARBA" id="ARBA00022691"/>
    </source>
</evidence>
<dbReference type="GO" id="GO:0031419">
    <property type="term" value="F:cobalamin binding"/>
    <property type="evidence" value="ECO:0007669"/>
    <property type="project" value="UniProtKB-KW"/>
</dbReference>
<accession>A0A413YYE9</accession>
<comment type="catalytic activity">
    <reaction evidence="1">
        <text>(6S)-5-methyl-5,6,7,8-tetrahydrofolate + L-homocysteine = (6S)-5,6,7,8-tetrahydrofolate + L-methionine</text>
        <dbReference type="Rhea" id="RHEA:11172"/>
        <dbReference type="ChEBI" id="CHEBI:18608"/>
        <dbReference type="ChEBI" id="CHEBI:57453"/>
        <dbReference type="ChEBI" id="CHEBI:57844"/>
        <dbReference type="ChEBI" id="CHEBI:58199"/>
        <dbReference type="EC" id="2.1.1.13"/>
    </reaction>
</comment>
<dbReference type="InterPro" id="IPR036724">
    <property type="entry name" value="Cobalamin-bd_sf"/>
</dbReference>
<dbReference type="InterPro" id="IPR003726">
    <property type="entry name" value="HCY_dom"/>
</dbReference>
<evidence type="ECO:0000256" key="10">
    <source>
        <dbReference type="ARBA" id="ARBA00022628"/>
    </source>
</evidence>
<feature type="domain" description="B12-binding N-terminal" evidence="23">
    <location>
        <begin position="602"/>
        <end position="696"/>
    </location>
</feature>
<evidence type="ECO:0000256" key="13">
    <source>
        <dbReference type="ARBA" id="ARBA00022723"/>
    </source>
</evidence>
<name>A0A413YYE9_9FIRM</name>
<dbReference type="InterPro" id="IPR006158">
    <property type="entry name" value="Cobalamin-bd"/>
</dbReference>
<evidence type="ECO:0000256" key="4">
    <source>
        <dbReference type="ARBA" id="ARBA00005178"/>
    </source>
</evidence>
<dbReference type="Gene3D" id="1.10.1240.10">
    <property type="entry name" value="Methionine synthase domain"/>
    <property type="match status" value="1"/>
</dbReference>
<dbReference type="GO" id="GO:0046872">
    <property type="term" value="F:metal ion binding"/>
    <property type="evidence" value="ECO:0007669"/>
    <property type="project" value="UniProtKB-KW"/>
</dbReference>
<feature type="binding site" evidence="19">
    <location>
        <position position="275"/>
    </location>
    <ligand>
        <name>Zn(2+)</name>
        <dbReference type="ChEBI" id="CHEBI:29105"/>
    </ligand>
</feature>
<dbReference type="EMBL" id="QSHO01000017">
    <property type="protein sequence ID" value="RHC14105.1"/>
    <property type="molecule type" value="Genomic_DNA"/>
</dbReference>
<dbReference type="Proteomes" id="UP000283513">
    <property type="component" value="Unassembled WGS sequence"/>
</dbReference>
<dbReference type="EC" id="2.1.1.13" evidence="6"/>
<evidence type="ECO:0000256" key="5">
    <source>
        <dbReference type="ARBA" id="ARBA00010398"/>
    </source>
</evidence>
<evidence type="ECO:0000256" key="18">
    <source>
        <dbReference type="ARBA" id="ARBA00031040"/>
    </source>
</evidence>
<dbReference type="InterPro" id="IPR036589">
    <property type="entry name" value="HCY_dom_sf"/>
</dbReference>
<evidence type="ECO:0000256" key="11">
    <source>
        <dbReference type="ARBA" id="ARBA00022679"/>
    </source>
</evidence>
<dbReference type="PROSITE" id="PS50972">
    <property type="entry name" value="PTERIN_BINDING"/>
    <property type="match status" value="1"/>
</dbReference>
<evidence type="ECO:0000256" key="8">
    <source>
        <dbReference type="ARBA" id="ARBA00022603"/>
    </source>
</evidence>
<evidence type="ECO:0000256" key="7">
    <source>
        <dbReference type="ARBA" id="ARBA00013998"/>
    </source>
</evidence>
<dbReference type="PROSITE" id="PS50970">
    <property type="entry name" value="HCY"/>
    <property type="match status" value="1"/>
</dbReference>
<feature type="binding site" evidence="19">
    <location>
        <position position="274"/>
    </location>
    <ligand>
        <name>Zn(2+)</name>
        <dbReference type="ChEBI" id="CHEBI:29105"/>
    </ligand>
</feature>
<evidence type="ECO:0000256" key="19">
    <source>
        <dbReference type="PROSITE-ProRule" id="PRU00333"/>
    </source>
</evidence>
<comment type="function">
    <text evidence="17">Catalyzes the transfer of a methyl group from methyl-cobalamin to homocysteine, yielding enzyme-bound cob(I)alamin and methionine. Subsequently, remethylates the cofactor using methyltetrahydrofolate.</text>
</comment>
<dbReference type="PANTHER" id="PTHR45833">
    <property type="entry name" value="METHIONINE SYNTHASE"/>
    <property type="match status" value="1"/>
</dbReference>
<feature type="binding site" evidence="19">
    <location>
        <position position="209"/>
    </location>
    <ligand>
        <name>Zn(2+)</name>
        <dbReference type="ChEBI" id="CHEBI:29105"/>
    </ligand>
</feature>
<reference evidence="24 25" key="1">
    <citation type="submission" date="2018-08" db="EMBL/GenBank/DDBJ databases">
        <title>A genome reference for cultivated species of the human gut microbiota.</title>
        <authorList>
            <person name="Zou Y."/>
            <person name="Xue W."/>
            <person name="Luo G."/>
        </authorList>
    </citation>
    <scope>NUCLEOTIDE SEQUENCE [LARGE SCALE GENOMIC DNA]</scope>
    <source>
        <strain evidence="24 25">AM37-1AC</strain>
    </source>
</reference>
<sequence>MTREAFRELVKNGPVLLDGATGTNLQKAGMPVGVCPEQWILENSEVLIDLQKRYVEAGTDILFAPTFTASRIKLKEYGLEDHLEEMNRKLVALSKEAAKGTNALVAGDLTMTGEQLYPLGDLMFEDLVDVYKEQAKIIADAGADLFVVETMMSLQECRAAVLAIREVCDLPVMVSLTYNEDGRTLYGTDPVTAVVVMQSLGADAVGMNCSTGPEAMLEPIAKMAEYAAIPLLAKPNAGMPELIDGQTVFNVEPEEFAEVGKKLVEEGAAIIGGCCGTTPEHIRALKEAVKGIPVKAPLQTKRRMLTSERKSVEITLDGRFMVIGERINPTGKKKLQAELKEGSLNLVRTMALEQEENGASILDINMGMNGIDEKEMMLRTIYEVTSTVDCPLCIDSSHVDIIEAALRIYPGRALINSISLEKEKFEKLLPIAKKYGAMFILLPLSDEGLPKDSAEKHGIIRTIMDEAVRIGMAKEDIIVDGLVATIGANPNAALECFETFSYCKNELELPTACGLSNISFGLPERTYVNTAFLTMAIANGLTMAIANPSQELLMNAAFASDMLLNKKESDIRYIERMNFLSEKYAGMERVMVQKTPAGTSAAGGETRKESTGSGVFQAVLKGNKEHVLEEVKKMLDGGAKPDEIINEHLIAAINEVGELFDKKKYFLPQLISSANTMKLAIEYLEPMLERSNTEAMATIVVATVEGDIHDIGKNLVVLMLKNYGYHVIDLGKDVPADVIVDTAMNEGAKVIGLSALMTTTMMRMKDVVELAKEKGCTAKIVIGGAAITESFSDEIGADGYSKDAAECVKLVERLLA</sequence>
<dbReference type="PROSITE" id="PS51332">
    <property type="entry name" value="B12_BINDING"/>
    <property type="match status" value="1"/>
</dbReference>
<dbReference type="SUPFAM" id="SSF82282">
    <property type="entry name" value="Homocysteine S-methyltransferase"/>
    <property type="match status" value="1"/>
</dbReference>
<dbReference type="InterPro" id="IPR050554">
    <property type="entry name" value="Met_Synthase/Corrinoid"/>
</dbReference>
<evidence type="ECO:0000259" key="22">
    <source>
        <dbReference type="PROSITE" id="PS51332"/>
    </source>
</evidence>
<dbReference type="AlphaFoldDB" id="A0A413YYE9"/>
<evidence type="ECO:0000256" key="9">
    <source>
        <dbReference type="ARBA" id="ARBA00022605"/>
    </source>
</evidence>
<keyword evidence="8 19" id="KW-0489">Methyltransferase</keyword>
<evidence type="ECO:0000256" key="15">
    <source>
        <dbReference type="ARBA" id="ARBA00023167"/>
    </source>
</evidence>
<evidence type="ECO:0000256" key="2">
    <source>
        <dbReference type="ARBA" id="ARBA00001947"/>
    </source>
</evidence>
<dbReference type="Pfam" id="PF02607">
    <property type="entry name" value="B12-binding_2"/>
    <property type="match status" value="1"/>
</dbReference>